<protein>
    <recommendedName>
        <fullName evidence="1">Vacuolar sorting protein Vps3844 C-terminal domain-containing protein</fullName>
    </recommendedName>
</protein>
<dbReference type="Pfam" id="PF12955">
    <property type="entry name" value="Vps3844_C"/>
    <property type="match status" value="1"/>
</dbReference>
<evidence type="ECO:0000313" key="2">
    <source>
        <dbReference type="EMBL" id="WFD45715.1"/>
    </source>
</evidence>
<dbReference type="InterPro" id="IPR024382">
    <property type="entry name" value="Vps3844_C"/>
</dbReference>
<dbReference type="PANTHER" id="PTHR36853:SF1">
    <property type="entry name" value="DUF3844 DOMAIN-CONTAINING PROTEIN"/>
    <property type="match status" value="1"/>
</dbReference>
<feature type="domain" description="Vacuolar sorting protein Vps3844 C-terminal" evidence="1">
    <location>
        <begin position="335"/>
        <end position="382"/>
    </location>
</feature>
<dbReference type="InterPro" id="IPR053065">
    <property type="entry name" value="Archenteron_Induction-Rel"/>
</dbReference>
<gene>
    <name evidence="2" type="ORF">GLX27_000339</name>
</gene>
<organism evidence="2 3">
    <name type="scientific">Malassezia furfur</name>
    <name type="common">Pityriasis versicolor infection agent</name>
    <name type="synonym">Pityrosporum furfur</name>
    <dbReference type="NCBI Taxonomy" id="55194"/>
    <lineage>
        <taxon>Eukaryota</taxon>
        <taxon>Fungi</taxon>
        <taxon>Dikarya</taxon>
        <taxon>Basidiomycota</taxon>
        <taxon>Ustilaginomycotina</taxon>
        <taxon>Malasseziomycetes</taxon>
        <taxon>Malasseziales</taxon>
        <taxon>Malasseziaceae</taxon>
        <taxon>Malassezia</taxon>
    </lineage>
</organism>
<keyword evidence="3" id="KW-1185">Reference proteome</keyword>
<dbReference type="PANTHER" id="PTHR36853">
    <property type="entry name" value="EXPRESSED PROTEIN"/>
    <property type="match status" value="1"/>
</dbReference>
<accession>A0ABY8EIZ3</accession>
<sequence length="395" mass="42697">MILLIIPATEPNRTSFDARLRRADPDGSYASAAMPSGVVEAWRTYTFSSAEGRGPSAFQPSAMRSVVYALAALAAPVAVLGQLTTIYLPSGLVSTPRTVEISAPDAHHVLSHHLGVDSRVLDAPAPDHPDLWHHLPADVAEYDASTLFRPNGAVVLTFNGGADERDVFGESLLATHAVPHRSDEDFESLAHLYGDSRGGVVHSCGSESNEALDQLKAEVAQLHKYAADETLLALSKLNRMRFDALQKVRKEFGAASDVYKQSKGQLRAALEQFVQKTTNDSFPLVVLNTASEDERTFVRRSTDDEPNVAAFMTRAIGVGGPMRRPNGTLPNVGACHTSAQSLEGATGKCSGHGVPVETSKGGQKCWRCQCTPTKTKQRTFYWVRAQPLTSDWLGM</sequence>
<name>A0ABY8EIZ3_MALFU</name>
<evidence type="ECO:0000259" key="1">
    <source>
        <dbReference type="Pfam" id="PF12955"/>
    </source>
</evidence>
<dbReference type="EMBL" id="CP046234">
    <property type="protein sequence ID" value="WFD45715.1"/>
    <property type="molecule type" value="Genomic_DNA"/>
</dbReference>
<proteinExistence type="predicted"/>
<evidence type="ECO:0000313" key="3">
    <source>
        <dbReference type="Proteomes" id="UP000818624"/>
    </source>
</evidence>
<dbReference type="Proteomes" id="UP000818624">
    <property type="component" value="Chromosome 1"/>
</dbReference>
<reference evidence="2 3" key="1">
    <citation type="journal article" date="2020" name="Elife">
        <title>Loss of centromere function drives karyotype evolution in closely related Malassezia species.</title>
        <authorList>
            <person name="Sankaranarayanan S.R."/>
            <person name="Ianiri G."/>
            <person name="Coelho M.A."/>
            <person name="Reza M.H."/>
            <person name="Thimmappa B.C."/>
            <person name="Ganguly P."/>
            <person name="Vadnala R.N."/>
            <person name="Sun S."/>
            <person name="Siddharthan R."/>
            <person name="Tellgren-Roth C."/>
            <person name="Dawson T.L."/>
            <person name="Heitman J."/>
            <person name="Sanyal K."/>
        </authorList>
    </citation>
    <scope>NUCLEOTIDE SEQUENCE [LARGE SCALE GENOMIC DNA]</scope>
    <source>
        <strain evidence="2">CBS14141</strain>
    </source>
</reference>